<protein>
    <submittedName>
        <fullName evidence="1">Uncharacterized protein</fullName>
    </submittedName>
</protein>
<comment type="caution">
    <text evidence="1">The sequence shown here is derived from an EMBL/GenBank/DDBJ whole genome shotgun (WGS) entry which is preliminary data.</text>
</comment>
<keyword evidence="2" id="KW-1185">Reference proteome</keyword>
<proteinExistence type="predicted"/>
<gene>
    <name evidence="1" type="ORF">C8F04DRAFT_1194724</name>
</gene>
<dbReference type="Proteomes" id="UP001218188">
    <property type="component" value="Unassembled WGS sequence"/>
</dbReference>
<evidence type="ECO:0000313" key="1">
    <source>
        <dbReference type="EMBL" id="KAJ7022155.1"/>
    </source>
</evidence>
<reference evidence="1" key="1">
    <citation type="submission" date="2023-03" db="EMBL/GenBank/DDBJ databases">
        <title>Massive genome expansion in bonnet fungi (Mycena s.s.) driven by repeated elements and novel gene families across ecological guilds.</title>
        <authorList>
            <consortium name="Lawrence Berkeley National Laboratory"/>
            <person name="Harder C.B."/>
            <person name="Miyauchi S."/>
            <person name="Viragh M."/>
            <person name="Kuo A."/>
            <person name="Thoen E."/>
            <person name="Andreopoulos B."/>
            <person name="Lu D."/>
            <person name="Skrede I."/>
            <person name="Drula E."/>
            <person name="Henrissat B."/>
            <person name="Morin E."/>
            <person name="Kohler A."/>
            <person name="Barry K."/>
            <person name="LaButti K."/>
            <person name="Morin E."/>
            <person name="Salamov A."/>
            <person name="Lipzen A."/>
            <person name="Mereny Z."/>
            <person name="Hegedus B."/>
            <person name="Baldrian P."/>
            <person name="Stursova M."/>
            <person name="Weitz H."/>
            <person name="Taylor A."/>
            <person name="Grigoriev I.V."/>
            <person name="Nagy L.G."/>
            <person name="Martin F."/>
            <person name="Kauserud H."/>
        </authorList>
    </citation>
    <scope>NUCLEOTIDE SEQUENCE</scope>
    <source>
        <strain evidence="1">CBHHK200</strain>
    </source>
</reference>
<sequence>MIHFELQEFKFKCVRARLRQVLDTSAFTKEGWLASGGMGVPSTTRASAIEITSMSLSFSSADPKRPVSVSWSPFSPPASPTTCKTIIPKAPLGRDGATGTTTFTHLIDATGRMSTGGWSIYGVGRGLFLCTIAGRVVKLVGTGVMEVGSVKSATDFSYSAPSYGDCGYRIIGDAGAFISVNLFNPTSPEQHDRIAGQAEISQSLLDVTAPLVDLIVLEHALHVEHKPTSAASTPPPTRIRLNNRDRSACKVAETRMVLNKINARRVIHAEYHDARNNFESEPI</sequence>
<dbReference type="AlphaFoldDB" id="A0AAD6S778"/>
<organism evidence="1 2">
    <name type="scientific">Mycena alexandri</name>
    <dbReference type="NCBI Taxonomy" id="1745969"/>
    <lineage>
        <taxon>Eukaryota</taxon>
        <taxon>Fungi</taxon>
        <taxon>Dikarya</taxon>
        <taxon>Basidiomycota</taxon>
        <taxon>Agaricomycotina</taxon>
        <taxon>Agaricomycetes</taxon>
        <taxon>Agaricomycetidae</taxon>
        <taxon>Agaricales</taxon>
        <taxon>Marasmiineae</taxon>
        <taxon>Mycenaceae</taxon>
        <taxon>Mycena</taxon>
    </lineage>
</organism>
<name>A0AAD6S778_9AGAR</name>
<accession>A0AAD6S778</accession>
<evidence type="ECO:0000313" key="2">
    <source>
        <dbReference type="Proteomes" id="UP001218188"/>
    </source>
</evidence>
<dbReference type="EMBL" id="JARJCM010000215">
    <property type="protein sequence ID" value="KAJ7022155.1"/>
    <property type="molecule type" value="Genomic_DNA"/>
</dbReference>